<gene>
    <name evidence="1" type="ORF">SEV965_LOCUS2875</name>
</gene>
<accession>A0A813VIY4</accession>
<reference evidence="1" key="1">
    <citation type="submission" date="2021-02" db="EMBL/GenBank/DDBJ databases">
        <authorList>
            <person name="Nowell W R."/>
        </authorList>
    </citation>
    <scope>NUCLEOTIDE SEQUENCE</scope>
</reference>
<dbReference type="AlphaFoldDB" id="A0A813VIY4"/>
<proteinExistence type="predicted"/>
<dbReference type="Proteomes" id="UP000663889">
    <property type="component" value="Unassembled WGS sequence"/>
</dbReference>
<evidence type="ECO:0000313" key="1">
    <source>
        <dbReference type="EMBL" id="CAF0846334.1"/>
    </source>
</evidence>
<dbReference type="EMBL" id="CAJNOU010000069">
    <property type="protein sequence ID" value="CAF0846334.1"/>
    <property type="molecule type" value="Genomic_DNA"/>
</dbReference>
<organism evidence="1 2">
    <name type="scientific">Rotaria sordida</name>
    <dbReference type="NCBI Taxonomy" id="392033"/>
    <lineage>
        <taxon>Eukaryota</taxon>
        <taxon>Metazoa</taxon>
        <taxon>Spiralia</taxon>
        <taxon>Gnathifera</taxon>
        <taxon>Rotifera</taxon>
        <taxon>Eurotatoria</taxon>
        <taxon>Bdelloidea</taxon>
        <taxon>Philodinida</taxon>
        <taxon>Philodinidae</taxon>
        <taxon>Rotaria</taxon>
    </lineage>
</organism>
<protein>
    <submittedName>
        <fullName evidence="1">Uncharacterized protein</fullName>
    </submittedName>
</protein>
<evidence type="ECO:0000313" key="2">
    <source>
        <dbReference type="Proteomes" id="UP000663889"/>
    </source>
</evidence>
<name>A0A813VIY4_9BILA</name>
<sequence>MLVTTLVEHSIVSNHIYVPKELQHCLRQVRERLQPVVTPISCWPIPSAAAHHATGNTVNIIAPKSTTTTVIVPQSLRSISNFIGFMQTTVKLFEDQLSNLAKQMTSLTVLSIIQEHKIDCPSIVLLPHDQLFIFDFPFDNYLFSSMIAERKERQTFTNLFHQWLSVIPPTTCSKTLTLLLYNTQATRSRYLEVRSSLDDLQLTVIALIETGIVGENELYVP</sequence>
<comment type="caution">
    <text evidence="1">The sequence shown here is derived from an EMBL/GenBank/DDBJ whole genome shotgun (WGS) entry which is preliminary data.</text>
</comment>